<keyword evidence="7" id="KW-0472">Membrane</keyword>
<feature type="repeat" description="WD" evidence="5">
    <location>
        <begin position="1127"/>
        <end position="1156"/>
    </location>
</feature>
<dbReference type="PROSITE" id="PS00107">
    <property type="entry name" value="PROTEIN_KINASE_ATP"/>
    <property type="match status" value="1"/>
</dbReference>
<evidence type="ECO:0000256" key="6">
    <source>
        <dbReference type="PROSITE-ProRule" id="PRU10141"/>
    </source>
</evidence>
<keyword evidence="3 6" id="KW-0547">Nucleotide-binding</keyword>
<dbReference type="CDD" id="cd14014">
    <property type="entry name" value="STKc_PknB_like"/>
    <property type="match status" value="1"/>
</dbReference>
<dbReference type="EMBL" id="CP036426">
    <property type="protein sequence ID" value="QDV37812.1"/>
    <property type="molecule type" value="Genomic_DNA"/>
</dbReference>
<reference evidence="9 10" key="1">
    <citation type="submission" date="2019-02" db="EMBL/GenBank/DDBJ databases">
        <title>Deep-cultivation of Planctomycetes and their phenomic and genomic characterization uncovers novel biology.</title>
        <authorList>
            <person name="Wiegand S."/>
            <person name="Jogler M."/>
            <person name="Boedeker C."/>
            <person name="Pinto D."/>
            <person name="Vollmers J."/>
            <person name="Rivas-Marin E."/>
            <person name="Kohn T."/>
            <person name="Peeters S.H."/>
            <person name="Heuer A."/>
            <person name="Rast P."/>
            <person name="Oberbeckmann S."/>
            <person name="Bunk B."/>
            <person name="Jeske O."/>
            <person name="Meyerdierks A."/>
            <person name="Storesund J.E."/>
            <person name="Kallscheuer N."/>
            <person name="Luecker S."/>
            <person name="Lage O.M."/>
            <person name="Pohl T."/>
            <person name="Merkel B.J."/>
            <person name="Hornburger P."/>
            <person name="Mueller R.-W."/>
            <person name="Bruemmer F."/>
            <person name="Labrenz M."/>
            <person name="Spormann A.M."/>
            <person name="Op den Camp H."/>
            <person name="Overmann J."/>
            <person name="Amann R."/>
            <person name="Jetten M.S.M."/>
            <person name="Mascher T."/>
            <person name="Medema M.H."/>
            <person name="Devos D.P."/>
            <person name="Kaster A.-K."/>
            <person name="Ovreas L."/>
            <person name="Rohde M."/>
            <person name="Galperin M.Y."/>
            <person name="Jogler C."/>
        </authorList>
    </citation>
    <scope>NUCLEOTIDE SEQUENCE [LARGE SCALE GENOMIC DNA]</scope>
    <source>
        <strain evidence="9 10">ElP</strain>
    </source>
</reference>
<dbReference type="GO" id="GO:0005524">
    <property type="term" value="F:ATP binding"/>
    <property type="evidence" value="ECO:0007669"/>
    <property type="project" value="UniProtKB-UniRule"/>
</dbReference>
<keyword evidence="10" id="KW-1185">Reference proteome</keyword>
<dbReference type="InterPro" id="IPR019775">
    <property type="entry name" value="WD40_repeat_CS"/>
</dbReference>
<dbReference type="Pfam" id="PF00069">
    <property type="entry name" value="Pkinase"/>
    <property type="match status" value="1"/>
</dbReference>
<feature type="domain" description="Protein kinase" evidence="8">
    <location>
        <begin position="80"/>
        <end position="376"/>
    </location>
</feature>
<feature type="repeat" description="WD" evidence="5">
    <location>
        <begin position="575"/>
        <end position="617"/>
    </location>
</feature>
<feature type="binding site" evidence="6">
    <location>
        <position position="110"/>
    </location>
    <ligand>
        <name>ATP</name>
        <dbReference type="ChEBI" id="CHEBI:30616"/>
    </ligand>
</feature>
<dbReference type="CDD" id="cd00200">
    <property type="entry name" value="WD40"/>
    <property type="match status" value="2"/>
</dbReference>
<dbReference type="SMART" id="SM00320">
    <property type="entry name" value="WD40"/>
    <property type="match status" value="13"/>
</dbReference>
<accession>A0A518HAC9</accession>
<feature type="repeat" description="WD" evidence="5">
    <location>
        <begin position="531"/>
        <end position="572"/>
    </location>
</feature>
<evidence type="ECO:0000256" key="1">
    <source>
        <dbReference type="ARBA" id="ARBA00022574"/>
    </source>
</evidence>
<feature type="repeat" description="WD" evidence="5">
    <location>
        <begin position="1088"/>
        <end position="1115"/>
    </location>
</feature>
<dbReference type="EC" id="2.7.11.1" evidence="9"/>
<keyword evidence="4 6" id="KW-0067">ATP-binding</keyword>
<dbReference type="Gene3D" id="3.30.200.20">
    <property type="entry name" value="Phosphorylase Kinase, domain 1"/>
    <property type="match status" value="1"/>
</dbReference>
<keyword evidence="7" id="KW-1133">Transmembrane helix</keyword>
<feature type="repeat" description="WD" evidence="5">
    <location>
        <begin position="764"/>
        <end position="797"/>
    </location>
</feature>
<dbReference type="PROSITE" id="PS00108">
    <property type="entry name" value="PROTEIN_KINASE_ST"/>
    <property type="match status" value="1"/>
</dbReference>
<dbReference type="SMART" id="SM00220">
    <property type="entry name" value="S_TKc"/>
    <property type="match status" value="1"/>
</dbReference>
<dbReference type="PANTHER" id="PTHR19879:SF9">
    <property type="entry name" value="TRANSCRIPTION INITIATION FACTOR TFIID SUBUNIT 5"/>
    <property type="match status" value="1"/>
</dbReference>
<keyword evidence="7" id="KW-0812">Transmembrane</keyword>
<dbReference type="Gene3D" id="1.10.510.10">
    <property type="entry name" value="Transferase(Phosphotransferase) domain 1"/>
    <property type="match status" value="1"/>
</dbReference>
<dbReference type="InterPro" id="IPR000719">
    <property type="entry name" value="Prot_kinase_dom"/>
</dbReference>
<evidence type="ECO:0000313" key="9">
    <source>
        <dbReference type="EMBL" id="QDV37812.1"/>
    </source>
</evidence>
<dbReference type="SUPFAM" id="SSF56112">
    <property type="entry name" value="Protein kinase-like (PK-like)"/>
    <property type="match status" value="1"/>
</dbReference>
<dbReference type="PANTHER" id="PTHR19879">
    <property type="entry name" value="TRANSCRIPTION INITIATION FACTOR TFIID"/>
    <property type="match status" value="1"/>
</dbReference>
<dbReference type="OrthoDB" id="500858at2"/>
<keyword evidence="9" id="KW-0418">Kinase</keyword>
<dbReference type="GO" id="GO:0004674">
    <property type="term" value="F:protein serine/threonine kinase activity"/>
    <property type="evidence" value="ECO:0007669"/>
    <property type="project" value="UniProtKB-EC"/>
</dbReference>
<dbReference type="InterPro" id="IPR008271">
    <property type="entry name" value="Ser/Thr_kinase_AS"/>
</dbReference>
<dbReference type="Proteomes" id="UP000317835">
    <property type="component" value="Chromosome"/>
</dbReference>
<feature type="transmembrane region" description="Helical" evidence="7">
    <location>
        <begin position="401"/>
        <end position="426"/>
    </location>
</feature>
<dbReference type="Pfam" id="PF00400">
    <property type="entry name" value="WD40"/>
    <property type="match status" value="5"/>
</dbReference>
<evidence type="ECO:0000256" key="4">
    <source>
        <dbReference type="ARBA" id="ARBA00022840"/>
    </source>
</evidence>
<feature type="repeat" description="WD" evidence="5">
    <location>
        <begin position="842"/>
        <end position="876"/>
    </location>
</feature>
<organism evidence="9 10">
    <name type="scientific">Tautonia plasticadhaerens</name>
    <dbReference type="NCBI Taxonomy" id="2527974"/>
    <lineage>
        <taxon>Bacteria</taxon>
        <taxon>Pseudomonadati</taxon>
        <taxon>Planctomycetota</taxon>
        <taxon>Planctomycetia</taxon>
        <taxon>Isosphaerales</taxon>
        <taxon>Isosphaeraceae</taxon>
        <taxon>Tautonia</taxon>
    </lineage>
</organism>
<dbReference type="InterPro" id="IPR011009">
    <property type="entry name" value="Kinase-like_dom_sf"/>
</dbReference>
<gene>
    <name evidence="9" type="primary">pknB_20</name>
    <name evidence="9" type="ORF">ElP_57590</name>
</gene>
<dbReference type="RefSeq" id="WP_145275861.1">
    <property type="nucleotide sequence ID" value="NZ_CP036426.1"/>
</dbReference>
<dbReference type="InterPro" id="IPR011047">
    <property type="entry name" value="Quinoprotein_ADH-like_sf"/>
</dbReference>
<dbReference type="SUPFAM" id="SSF50978">
    <property type="entry name" value="WD40 repeat-like"/>
    <property type="match status" value="1"/>
</dbReference>
<keyword evidence="9" id="KW-0808">Transferase</keyword>
<name>A0A518HAC9_9BACT</name>
<evidence type="ECO:0000256" key="3">
    <source>
        <dbReference type="ARBA" id="ARBA00022741"/>
    </source>
</evidence>
<sequence length="1198" mass="131446">MNELDLFAAAIAIPDRSERVAYLDRECSGRAELRQRLDLLLDQHDRSHQLLDLPNGADRDDPTADHRASSLVGTVIAGRYKLLEQIGEGGMGTVWVAEQTEPVRRKVALKLIKTGMDSKAVLARFEAERQALAMMDHPNIAKVLDGGLTDAGRPFFVMEYVKGIPITEYCDSLRMNVADRLDLFVQACSAVQHAHQKGIIHRDLKPSNILVAPYDDRPVPKVIDFGLAKALHQRLTDRTLHTSHEAVIGTPLYMSPEQAQLNNLDVDTRSDVYSLGVLLYELLTGTTPLEKARFKQAAWEEIRRLIREEEPPRPSTRLSSTRTLPSLAACRQTEPVRLTRQLRGELDWIVMKTLEKDRTRRYETANGLAKDIQRFLAGETVEACPPTLGYRLAKLYRRNRGAVLTAGSFAAVLLIATVVSLAFAAMSARSERRARDQERAAAASARRAIEQEQVAATRARETLDANRALEDERERLIRLDYARSMQLAESSWRDGSAVNAISLLDKAPPGLRGWEWHYLDRLCRTGHRLSLEGHTGGVEYAAYDPTGERIVTTSEDKTAKVWDARTGALIHTLDGHAEGDSVTYAEFSPDGSQILTSGRKNETTKVWDARTGTEQFTLEGGTNLHDTRLFSRDGTQILTMAGAGMFVGLAKAIVSNARTGAEEYTIDPGETSPALQSAVFSPDGKRLLVVPVFESPTLWDARSGKKERSLDELVGEWDTVSFSPDGARVLTLGMDGKSARLWDVQTGTLIRTLEGQDFRMGSRVAFSPDGTRIFMVGGGSDGTAKIWDAETGRVTLILQGGGLRGARSATFSPDGERLLAADEGDPSARLWDARTGALIRTFNGHRGRVSSAGFSPDGASILTASRDETARVWDVDPPPGPLAFLQTGPDGSGWRIGDVTFSRDGSRIAVVWNQGPLTSPGPSEIRVWNVREETVASILPVQAGVVYSAEFSPDPRGTRLITVCFQRRLLALVWDVQTGEILHTLKGLSSSSSPTSFSSDGSMVVTEGGDPSHQVLENGILRRRMKVWDMRTGDPLRTLDGRFAEVSSAFSPDDTRILAADEGSVTEWDVRTGRKIRTVREGHAWLLPDGTRIVTLGGDNRAIVWDVETGREIVSLAGVGDMREPYFSPNGDRILTVTRDQTWKLWDAATGDELITLRPDVGAESVRFSPDGRWIVGTDLRGGVCVFDGTPLPGSSSP</sequence>
<keyword evidence="1 5" id="KW-0853">WD repeat</keyword>
<dbReference type="InterPro" id="IPR015943">
    <property type="entry name" value="WD40/YVTN_repeat-like_dom_sf"/>
</dbReference>
<dbReference type="InterPro" id="IPR020472">
    <property type="entry name" value="WD40_PAC1"/>
</dbReference>
<dbReference type="InterPro" id="IPR036322">
    <property type="entry name" value="WD40_repeat_dom_sf"/>
</dbReference>
<dbReference type="PRINTS" id="PR00320">
    <property type="entry name" value="GPROTEINBRPT"/>
</dbReference>
<keyword evidence="2" id="KW-0677">Repeat</keyword>
<dbReference type="PROSITE" id="PS50294">
    <property type="entry name" value="WD_REPEATS_REGION"/>
    <property type="match status" value="2"/>
</dbReference>
<dbReference type="Gene3D" id="2.130.10.10">
    <property type="entry name" value="YVTN repeat-like/Quinoprotein amine dehydrogenase"/>
    <property type="match status" value="5"/>
</dbReference>
<evidence type="ECO:0000313" key="10">
    <source>
        <dbReference type="Proteomes" id="UP000317835"/>
    </source>
</evidence>
<evidence type="ECO:0000259" key="8">
    <source>
        <dbReference type="PROSITE" id="PS50011"/>
    </source>
</evidence>
<dbReference type="PROSITE" id="PS50082">
    <property type="entry name" value="WD_REPEATS_2"/>
    <property type="match status" value="6"/>
</dbReference>
<dbReference type="PROSITE" id="PS50011">
    <property type="entry name" value="PROTEIN_KINASE_DOM"/>
    <property type="match status" value="1"/>
</dbReference>
<dbReference type="AlphaFoldDB" id="A0A518HAC9"/>
<evidence type="ECO:0000256" key="5">
    <source>
        <dbReference type="PROSITE-ProRule" id="PRU00221"/>
    </source>
</evidence>
<evidence type="ECO:0000256" key="7">
    <source>
        <dbReference type="SAM" id="Phobius"/>
    </source>
</evidence>
<dbReference type="InterPro" id="IPR017441">
    <property type="entry name" value="Protein_kinase_ATP_BS"/>
</dbReference>
<protein>
    <submittedName>
        <fullName evidence="9">Serine/threonine-protein kinase PknB</fullName>
        <ecNumber evidence="9">2.7.11.1</ecNumber>
    </submittedName>
</protein>
<dbReference type="KEGG" id="tpla:ElP_57590"/>
<evidence type="ECO:0000256" key="2">
    <source>
        <dbReference type="ARBA" id="ARBA00022737"/>
    </source>
</evidence>
<dbReference type="SUPFAM" id="SSF50998">
    <property type="entry name" value="Quinoprotein alcohol dehydrogenase-like"/>
    <property type="match status" value="2"/>
</dbReference>
<dbReference type="InterPro" id="IPR001680">
    <property type="entry name" value="WD40_rpt"/>
</dbReference>
<proteinExistence type="predicted"/>
<dbReference type="PROSITE" id="PS00678">
    <property type="entry name" value="WD_REPEATS_1"/>
    <property type="match status" value="3"/>
</dbReference>